<keyword evidence="2" id="KW-1185">Reference proteome</keyword>
<reference evidence="3" key="2">
    <citation type="submission" date="2020-10" db="UniProtKB">
        <authorList>
            <consortium name="WormBaseParasite"/>
        </authorList>
    </citation>
    <scope>IDENTIFICATION</scope>
</reference>
<proteinExistence type="predicted"/>
<evidence type="ECO:0000313" key="2">
    <source>
        <dbReference type="Proteomes" id="UP000492821"/>
    </source>
</evidence>
<protein>
    <submittedName>
        <fullName evidence="3">G-protein coupled receptors family 1 profile domain-containing protein</fullName>
    </submittedName>
</protein>
<dbReference type="Proteomes" id="UP000492821">
    <property type="component" value="Unassembled WGS sequence"/>
</dbReference>
<feature type="transmembrane region" description="Helical" evidence="1">
    <location>
        <begin position="139"/>
        <end position="161"/>
    </location>
</feature>
<feature type="transmembrane region" description="Helical" evidence="1">
    <location>
        <begin position="202"/>
        <end position="229"/>
    </location>
</feature>
<organism evidence="2 3">
    <name type="scientific">Panagrellus redivivus</name>
    <name type="common">Microworm</name>
    <dbReference type="NCBI Taxonomy" id="6233"/>
    <lineage>
        <taxon>Eukaryota</taxon>
        <taxon>Metazoa</taxon>
        <taxon>Ecdysozoa</taxon>
        <taxon>Nematoda</taxon>
        <taxon>Chromadorea</taxon>
        <taxon>Rhabditida</taxon>
        <taxon>Tylenchina</taxon>
        <taxon>Panagrolaimomorpha</taxon>
        <taxon>Panagrolaimoidea</taxon>
        <taxon>Panagrolaimidae</taxon>
        <taxon>Panagrellus</taxon>
    </lineage>
</organism>
<evidence type="ECO:0000256" key="1">
    <source>
        <dbReference type="SAM" id="Phobius"/>
    </source>
</evidence>
<evidence type="ECO:0000313" key="3">
    <source>
        <dbReference type="WBParaSite" id="Pan_g13063.t1"/>
    </source>
</evidence>
<feature type="transmembrane region" description="Helical" evidence="1">
    <location>
        <begin position="20"/>
        <end position="40"/>
    </location>
</feature>
<reference evidence="2" key="1">
    <citation type="journal article" date="2013" name="Genetics">
        <title>The draft genome and transcriptome of Panagrellus redivivus are shaped by the harsh demands of a free-living lifestyle.</title>
        <authorList>
            <person name="Srinivasan J."/>
            <person name="Dillman A.R."/>
            <person name="Macchietto M.G."/>
            <person name="Heikkinen L."/>
            <person name="Lakso M."/>
            <person name="Fracchia K.M."/>
            <person name="Antoshechkin I."/>
            <person name="Mortazavi A."/>
            <person name="Wong G."/>
            <person name="Sternberg P.W."/>
        </authorList>
    </citation>
    <scope>NUCLEOTIDE SEQUENCE [LARGE SCALE GENOMIC DNA]</scope>
    <source>
        <strain evidence="2">MT8872</strain>
    </source>
</reference>
<feature type="transmembrane region" description="Helical" evidence="1">
    <location>
        <begin position="241"/>
        <end position="261"/>
    </location>
</feature>
<dbReference type="WBParaSite" id="Pan_g13063.t1">
    <property type="protein sequence ID" value="Pan_g13063.t1"/>
    <property type="gene ID" value="Pan_g13063"/>
</dbReference>
<feature type="transmembrane region" description="Helical" evidence="1">
    <location>
        <begin position="94"/>
        <end position="118"/>
    </location>
</feature>
<feature type="transmembrane region" description="Helical" evidence="1">
    <location>
        <begin position="61"/>
        <end position="82"/>
    </location>
</feature>
<keyword evidence="1" id="KW-0472">Membrane</keyword>
<feature type="transmembrane region" description="Helical" evidence="1">
    <location>
        <begin position="281"/>
        <end position="303"/>
    </location>
</feature>
<keyword evidence="1" id="KW-1133">Transmembrane helix</keyword>
<accession>A0A7E4UUL8</accession>
<dbReference type="Pfam" id="PF10318">
    <property type="entry name" value="7TM_GPCR_Srh"/>
    <property type="match status" value="1"/>
</dbReference>
<keyword evidence="1" id="KW-0812">Transmembrane</keyword>
<name>A0A7E4UUL8_PANRE</name>
<sequence>MADVNAIHIHPFFINRTTNTLPILIINPILGVFVNYVILTQSKTLGSFKYYLLNQTLWAQLFEALYTVYNPVLVCPVIGAFQSGLLRNVASPQLTTIVSIFVYIFFINTAFGVSLSLFNRLIFTFHPNLKPYLHNKFTFAGIVIFHLLMYSVVCILLSYALNDAEGMRKISLTESGDALRPFFNESSLIQVSEFGGWTRRAIATFFFLICLFNSILIGCVIVFIVNVRIHKQTSKTVSQNSFSLIISSLVQSILCVVLLFIPAGGLTFCWGFEIKNSANVINALFLLANIHGTIDMVCLLIFVKPYRMYCYKLFTRIGFARIQQNSVDNSLFMHSLFTTNLVRQNVSGATQ</sequence>
<dbReference type="AlphaFoldDB" id="A0A7E4UUL8"/>
<dbReference type="InterPro" id="IPR019422">
    <property type="entry name" value="7TM_GPCR_serpentine_rcpt_Srh"/>
</dbReference>